<comment type="caution">
    <text evidence="2">The sequence shown here is derived from an EMBL/GenBank/DDBJ whole genome shotgun (WGS) entry which is preliminary data.</text>
</comment>
<protein>
    <recommendedName>
        <fullName evidence="1">DUF427 domain-containing protein</fullName>
    </recommendedName>
</protein>
<dbReference type="Pfam" id="PF04248">
    <property type="entry name" value="NTP_transf_9"/>
    <property type="match status" value="1"/>
</dbReference>
<dbReference type="PANTHER" id="PTHR34310:SF5">
    <property type="entry name" value="DUF427 DOMAIN PROTEIN (AFU_ORTHOLOGUE AFUA_3G02220)"/>
    <property type="match status" value="1"/>
</dbReference>
<keyword evidence="3" id="KW-1185">Reference proteome</keyword>
<evidence type="ECO:0000259" key="1">
    <source>
        <dbReference type="Pfam" id="PF04248"/>
    </source>
</evidence>
<accession>A0A179DMH2</accession>
<sequence>MMKATWNGQTIAESNDTIVIENNHYFPALSIKKDFFKSSNKHTSCPWKGEASYYSLDVDGKENTDAAWYYPNPKDAAKEIKGYVAFWKGVKVD</sequence>
<dbReference type="EMBL" id="LWHJ01000011">
    <property type="protein sequence ID" value="OAQ41729.1"/>
    <property type="molecule type" value="Genomic_DNA"/>
</dbReference>
<dbReference type="OrthoDB" id="119916at2"/>
<organism evidence="2 3">
    <name type="scientific">Pedobacter psychrophilus</name>
    <dbReference type="NCBI Taxonomy" id="1826909"/>
    <lineage>
        <taxon>Bacteria</taxon>
        <taxon>Pseudomonadati</taxon>
        <taxon>Bacteroidota</taxon>
        <taxon>Sphingobacteriia</taxon>
        <taxon>Sphingobacteriales</taxon>
        <taxon>Sphingobacteriaceae</taxon>
        <taxon>Pedobacter</taxon>
    </lineage>
</organism>
<dbReference type="Gene3D" id="2.170.150.40">
    <property type="entry name" value="Domain of unknown function (DUF427)"/>
    <property type="match status" value="1"/>
</dbReference>
<dbReference type="Proteomes" id="UP000078459">
    <property type="component" value="Unassembled WGS sequence"/>
</dbReference>
<dbReference type="InterPro" id="IPR007361">
    <property type="entry name" value="DUF427"/>
</dbReference>
<feature type="domain" description="DUF427" evidence="1">
    <location>
        <begin position="2"/>
        <end position="88"/>
    </location>
</feature>
<name>A0A179DMH2_9SPHI</name>
<evidence type="ECO:0000313" key="2">
    <source>
        <dbReference type="EMBL" id="OAQ41729.1"/>
    </source>
</evidence>
<dbReference type="AlphaFoldDB" id="A0A179DMH2"/>
<dbReference type="PANTHER" id="PTHR34310">
    <property type="entry name" value="DUF427 DOMAIN PROTEIN (AFU_ORTHOLOGUE AFUA_3G02220)"/>
    <property type="match status" value="1"/>
</dbReference>
<reference evidence="2 3" key="2">
    <citation type="submission" date="2016-06" db="EMBL/GenBank/DDBJ databases">
        <title>Pedobacter psychrophilus sp. nov., isolated from Antarctic fragmentary rock.</title>
        <authorList>
            <person name="Svec P."/>
        </authorList>
    </citation>
    <scope>NUCLEOTIDE SEQUENCE [LARGE SCALE GENOMIC DNA]</scope>
    <source>
        <strain evidence="2 3">CCM 8644</strain>
    </source>
</reference>
<evidence type="ECO:0000313" key="3">
    <source>
        <dbReference type="Proteomes" id="UP000078459"/>
    </source>
</evidence>
<dbReference type="InterPro" id="IPR038694">
    <property type="entry name" value="DUF427_sf"/>
</dbReference>
<proteinExistence type="predicted"/>
<reference evidence="2 3" key="1">
    <citation type="submission" date="2016-04" db="EMBL/GenBank/DDBJ databases">
        <authorList>
            <person name="Evans L.H."/>
            <person name="Alamgir A."/>
            <person name="Owens N."/>
            <person name="Weber N.D."/>
            <person name="Virtaneva K."/>
            <person name="Barbian K."/>
            <person name="Babar A."/>
            <person name="Rosenke K."/>
        </authorList>
    </citation>
    <scope>NUCLEOTIDE SEQUENCE [LARGE SCALE GENOMIC DNA]</scope>
    <source>
        <strain evidence="2 3">CCM 8644</strain>
    </source>
</reference>
<dbReference type="STRING" id="1826909.A5893_01040"/>
<gene>
    <name evidence="2" type="ORF">A5893_01040</name>
</gene>